<organism evidence="2 3">
    <name type="scientific">Propionigenium maris DSM 9537</name>
    <dbReference type="NCBI Taxonomy" id="1123000"/>
    <lineage>
        <taxon>Bacteria</taxon>
        <taxon>Fusobacteriati</taxon>
        <taxon>Fusobacteriota</taxon>
        <taxon>Fusobacteriia</taxon>
        <taxon>Fusobacteriales</taxon>
        <taxon>Fusobacteriaceae</taxon>
        <taxon>Propionigenium</taxon>
    </lineage>
</organism>
<protein>
    <submittedName>
        <fullName evidence="2">Uncharacterized protein</fullName>
    </submittedName>
</protein>
<sequence length="164" mass="18776">MLFFDEFVKKIEKKDMALVGRYSFGLEFKKKVTWLATGIPLLLMGLFQAYTGYEMGNKAAYYIFALVLAGLGIYHFKMAFSYRVVIDFDRGTLKNDKLNLKLEEIDTAVLKRMVAPGSKKLQACIDVITVDRKEIIIPLIMTKKADFTALLRKQLQGKFSVIRD</sequence>
<keyword evidence="1" id="KW-0472">Membrane</keyword>
<name>A0A9W6GLQ9_9FUSO</name>
<gene>
    <name evidence="2" type="ORF">PM10SUCC1_16730</name>
</gene>
<keyword evidence="1" id="KW-0812">Transmembrane</keyword>
<dbReference type="EMBL" id="BSDY01000006">
    <property type="protein sequence ID" value="GLI56159.1"/>
    <property type="molecule type" value="Genomic_DNA"/>
</dbReference>
<proteinExistence type="predicted"/>
<comment type="caution">
    <text evidence="2">The sequence shown here is derived from an EMBL/GenBank/DDBJ whole genome shotgun (WGS) entry which is preliminary data.</text>
</comment>
<dbReference type="RefSeq" id="WP_281835101.1">
    <property type="nucleotide sequence ID" value="NZ_BSDY01000006.1"/>
</dbReference>
<evidence type="ECO:0000313" key="3">
    <source>
        <dbReference type="Proteomes" id="UP001144471"/>
    </source>
</evidence>
<keyword evidence="3" id="KW-1185">Reference proteome</keyword>
<evidence type="ECO:0000256" key="1">
    <source>
        <dbReference type="SAM" id="Phobius"/>
    </source>
</evidence>
<accession>A0A9W6GLQ9</accession>
<reference evidence="2" key="1">
    <citation type="submission" date="2022-12" db="EMBL/GenBank/DDBJ databases">
        <title>Reference genome sequencing for broad-spectrum identification of bacterial and archaeal isolates by mass spectrometry.</title>
        <authorList>
            <person name="Sekiguchi Y."/>
            <person name="Tourlousse D.M."/>
        </authorList>
    </citation>
    <scope>NUCLEOTIDE SEQUENCE</scope>
    <source>
        <strain evidence="2">10succ1</strain>
    </source>
</reference>
<evidence type="ECO:0000313" key="2">
    <source>
        <dbReference type="EMBL" id="GLI56159.1"/>
    </source>
</evidence>
<feature type="transmembrane region" description="Helical" evidence="1">
    <location>
        <begin position="32"/>
        <end position="53"/>
    </location>
</feature>
<keyword evidence="1" id="KW-1133">Transmembrane helix</keyword>
<dbReference type="AlphaFoldDB" id="A0A9W6GLQ9"/>
<dbReference type="Proteomes" id="UP001144471">
    <property type="component" value="Unassembled WGS sequence"/>
</dbReference>
<feature type="transmembrane region" description="Helical" evidence="1">
    <location>
        <begin position="59"/>
        <end position="76"/>
    </location>
</feature>